<dbReference type="Proteomes" id="UP001465755">
    <property type="component" value="Unassembled WGS sequence"/>
</dbReference>
<comment type="caution">
    <text evidence="2">The sequence shown here is derived from an EMBL/GenBank/DDBJ whole genome shotgun (WGS) entry which is preliminary data.</text>
</comment>
<feature type="region of interest" description="Disordered" evidence="1">
    <location>
        <begin position="1"/>
        <end position="64"/>
    </location>
</feature>
<feature type="compositionally biased region" description="Basic and acidic residues" evidence="1">
    <location>
        <begin position="1"/>
        <end position="11"/>
    </location>
</feature>
<protein>
    <submittedName>
        <fullName evidence="2">Uncharacterized protein</fullName>
    </submittedName>
</protein>
<accession>A0AAW1P8F4</accession>
<feature type="compositionally biased region" description="Polar residues" evidence="1">
    <location>
        <begin position="27"/>
        <end position="36"/>
    </location>
</feature>
<organism evidence="2 3">
    <name type="scientific">Symbiochloris irregularis</name>
    <dbReference type="NCBI Taxonomy" id="706552"/>
    <lineage>
        <taxon>Eukaryota</taxon>
        <taxon>Viridiplantae</taxon>
        <taxon>Chlorophyta</taxon>
        <taxon>core chlorophytes</taxon>
        <taxon>Trebouxiophyceae</taxon>
        <taxon>Trebouxiales</taxon>
        <taxon>Trebouxiaceae</taxon>
        <taxon>Symbiochloris</taxon>
    </lineage>
</organism>
<evidence type="ECO:0000313" key="3">
    <source>
        <dbReference type="Proteomes" id="UP001465755"/>
    </source>
</evidence>
<evidence type="ECO:0000313" key="2">
    <source>
        <dbReference type="EMBL" id="KAK9806040.1"/>
    </source>
</evidence>
<dbReference type="AlphaFoldDB" id="A0AAW1P8F4"/>
<feature type="compositionally biased region" description="Low complexity" evidence="1">
    <location>
        <begin position="43"/>
        <end position="58"/>
    </location>
</feature>
<proteinExistence type="predicted"/>
<reference evidence="2 3" key="1">
    <citation type="journal article" date="2024" name="Nat. Commun.">
        <title>Phylogenomics reveals the evolutionary origins of lichenization in chlorophyte algae.</title>
        <authorList>
            <person name="Puginier C."/>
            <person name="Libourel C."/>
            <person name="Otte J."/>
            <person name="Skaloud P."/>
            <person name="Haon M."/>
            <person name="Grisel S."/>
            <person name="Petersen M."/>
            <person name="Berrin J.G."/>
            <person name="Delaux P.M."/>
            <person name="Dal Grande F."/>
            <person name="Keller J."/>
        </authorList>
    </citation>
    <scope>NUCLEOTIDE SEQUENCE [LARGE SCALE GENOMIC DNA]</scope>
    <source>
        <strain evidence="2 3">SAG 2036</strain>
    </source>
</reference>
<evidence type="ECO:0000256" key="1">
    <source>
        <dbReference type="SAM" id="MobiDB-lite"/>
    </source>
</evidence>
<name>A0AAW1P8F4_9CHLO</name>
<keyword evidence="3" id="KW-1185">Reference proteome</keyword>
<gene>
    <name evidence="2" type="ORF">WJX73_007910</name>
</gene>
<sequence>MGLLDRLRGKDSSPPPASAAADLPSEALQSPAQQPATEILDVPSLGSSPDQGPPGSSGRFYNPYEGLNTAVDGRSLRPGYKLPTQPEFLFSEEATVHRRSWSENLTYYTGTGYVTGAIIGGEPQMPSILLEQALQQERSFDLLEGCDHVQWQVQLGQQQPDC</sequence>
<dbReference type="EMBL" id="JALJOQ010000039">
    <property type="protein sequence ID" value="KAK9806040.1"/>
    <property type="molecule type" value="Genomic_DNA"/>
</dbReference>